<dbReference type="InterPro" id="IPR002182">
    <property type="entry name" value="NB-ARC"/>
</dbReference>
<feature type="domain" description="NB-ARC" evidence="1">
    <location>
        <begin position="5"/>
        <end position="81"/>
    </location>
</feature>
<sequence length="180" mass="20429">MNNQRGQRYLIVIDDVWTVRAWEVIQSKFLENKGGRIIVTTRIDTVANACSPDSINSHCKYIHKMEPLKLEDLKKLFVSRVFGSMDASYPKEFEDVMGDILKNVVGCHWPLSASLSVLVGYKSPGSKDKWDRVCKSLGSQMESHPTLEGMKHIVTHVRSLSMFHLRGQYKLLKNLGSFAS</sequence>
<dbReference type="GO" id="GO:0043531">
    <property type="term" value="F:ADP binding"/>
    <property type="evidence" value="ECO:0007669"/>
    <property type="project" value="InterPro"/>
</dbReference>
<dbReference type="InterPro" id="IPR044974">
    <property type="entry name" value="Disease_R_plants"/>
</dbReference>
<dbReference type="GO" id="GO:0098542">
    <property type="term" value="P:defense response to other organism"/>
    <property type="evidence" value="ECO:0007669"/>
    <property type="project" value="TreeGrafter"/>
</dbReference>
<evidence type="ECO:0000313" key="2">
    <source>
        <dbReference type="EMBL" id="CAD6220893.1"/>
    </source>
</evidence>
<comment type="caution">
    <text evidence="2">The sequence shown here is derived from an EMBL/GenBank/DDBJ whole genome shotgun (WGS) entry which is preliminary data.</text>
</comment>
<protein>
    <recommendedName>
        <fullName evidence="1">NB-ARC domain-containing protein</fullName>
    </recommendedName>
</protein>
<dbReference type="EMBL" id="CAJGYO010000003">
    <property type="protein sequence ID" value="CAD6220893.1"/>
    <property type="molecule type" value="Genomic_DNA"/>
</dbReference>
<reference evidence="2" key="1">
    <citation type="submission" date="2020-10" db="EMBL/GenBank/DDBJ databases">
        <authorList>
            <person name="Han B."/>
            <person name="Lu T."/>
            <person name="Zhao Q."/>
            <person name="Huang X."/>
            <person name="Zhao Y."/>
        </authorList>
    </citation>
    <scope>NUCLEOTIDE SEQUENCE</scope>
</reference>
<gene>
    <name evidence="2" type="ORF">NCGR_LOCUS14311</name>
</gene>
<dbReference type="PANTHER" id="PTHR23155:SF1005">
    <property type="entry name" value="OS07G0197300 PROTEIN"/>
    <property type="match status" value="1"/>
</dbReference>
<dbReference type="OrthoDB" id="786908at2759"/>
<dbReference type="AlphaFoldDB" id="A0A811NEE4"/>
<evidence type="ECO:0000313" key="3">
    <source>
        <dbReference type="Proteomes" id="UP000604825"/>
    </source>
</evidence>
<dbReference type="InterPro" id="IPR027417">
    <property type="entry name" value="P-loop_NTPase"/>
</dbReference>
<proteinExistence type="predicted"/>
<dbReference type="Gene3D" id="3.40.50.300">
    <property type="entry name" value="P-loop containing nucleotide triphosphate hydrolases"/>
    <property type="match status" value="1"/>
</dbReference>
<dbReference type="SUPFAM" id="SSF52540">
    <property type="entry name" value="P-loop containing nucleoside triphosphate hydrolases"/>
    <property type="match status" value="1"/>
</dbReference>
<dbReference type="Proteomes" id="UP000604825">
    <property type="component" value="Unassembled WGS sequence"/>
</dbReference>
<organism evidence="2 3">
    <name type="scientific">Miscanthus lutarioriparius</name>
    <dbReference type="NCBI Taxonomy" id="422564"/>
    <lineage>
        <taxon>Eukaryota</taxon>
        <taxon>Viridiplantae</taxon>
        <taxon>Streptophyta</taxon>
        <taxon>Embryophyta</taxon>
        <taxon>Tracheophyta</taxon>
        <taxon>Spermatophyta</taxon>
        <taxon>Magnoliopsida</taxon>
        <taxon>Liliopsida</taxon>
        <taxon>Poales</taxon>
        <taxon>Poaceae</taxon>
        <taxon>PACMAD clade</taxon>
        <taxon>Panicoideae</taxon>
        <taxon>Andropogonodae</taxon>
        <taxon>Andropogoneae</taxon>
        <taxon>Saccharinae</taxon>
        <taxon>Miscanthus</taxon>
    </lineage>
</organism>
<dbReference type="PANTHER" id="PTHR23155">
    <property type="entry name" value="DISEASE RESISTANCE PROTEIN RP"/>
    <property type="match status" value="1"/>
</dbReference>
<keyword evidence="3" id="KW-1185">Reference proteome</keyword>
<evidence type="ECO:0000259" key="1">
    <source>
        <dbReference type="Pfam" id="PF00931"/>
    </source>
</evidence>
<accession>A0A811NEE4</accession>
<name>A0A811NEE4_9POAL</name>
<dbReference type="Pfam" id="PF00931">
    <property type="entry name" value="NB-ARC"/>
    <property type="match status" value="1"/>
</dbReference>